<reference evidence="1" key="1">
    <citation type="submission" date="2023-05" db="EMBL/GenBank/DDBJ databases">
        <title>Colonisation of extended spectrum b-lactamase- and carbapenemase-producing bacteria on hospital surfaces from low- and middle-income countries.</title>
        <authorList>
            <person name="Nieto-Rosado M."/>
            <person name="Sands K."/>
            <person name="Iregbu K."/>
            <person name="Zahra R."/>
            <person name="Mazarati J.B."/>
            <person name="Mehtar S."/>
            <person name="Barnards-Group B."/>
            <person name="Walsh T.R."/>
        </authorList>
    </citation>
    <scope>NUCLEOTIDE SEQUENCE</scope>
    <source>
        <strain evidence="1">PP-E493</strain>
    </source>
</reference>
<dbReference type="EMBL" id="JASGOQ010000004">
    <property type="protein sequence ID" value="MDV5393299.1"/>
    <property type="molecule type" value="Genomic_DNA"/>
</dbReference>
<evidence type="ECO:0000313" key="2">
    <source>
        <dbReference type="Proteomes" id="UP001187859"/>
    </source>
</evidence>
<evidence type="ECO:0000313" key="1">
    <source>
        <dbReference type="EMBL" id="MDV5393299.1"/>
    </source>
</evidence>
<name>A0AAE4Q468_9GAMM</name>
<protein>
    <submittedName>
        <fullName evidence="1">TraB/GumN family protein</fullName>
    </submittedName>
</protein>
<dbReference type="Proteomes" id="UP001187859">
    <property type="component" value="Unassembled WGS sequence"/>
</dbReference>
<dbReference type="AlphaFoldDB" id="A0AAE4Q468"/>
<dbReference type="RefSeq" id="WP_037430171.1">
    <property type="nucleotide sequence ID" value="NZ_JAOCID010000006.1"/>
</dbReference>
<dbReference type="InterPro" id="IPR002816">
    <property type="entry name" value="TraB/PrgY/GumN_fam"/>
</dbReference>
<accession>A0AAE4Q468</accession>
<dbReference type="InterPro" id="IPR047111">
    <property type="entry name" value="YbaP-like"/>
</dbReference>
<gene>
    <name evidence="1" type="ORF">QM089_24255</name>
</gene>
<sequence>MATSRWRLLLVLLSVTLFAGGITWAAPSDKPPFYRVQWQGKSAYLLGSIHIGRADFYPMPAQVEAAFAKSKGLVVEIDMNKVDSRALLQKYGMANSAQGLDWQSRDKQTVATMNQYCGDKASLCQSIQAFAPWLQASQLNLLRYNGLGFSTDYGVDMQLLGRGDKPVYELETADSQFQLLASFDSQIQWAMVREAIDAPDAELLSLVDAWRSGDEAALDTLMQEQLGGEGDTQMLDKILWQRNKVMADGIIRLMGSVTASEPLFVVVGAGHVVGDKSVVQLLKQKGATVTACWREQCD</sequence>
<dbReference type="CDD" id="cd14789">
    <property type="entry name" value="Tiki"/>
    <property type="match status" value="1"/>
</dbReference>
<comment type="caution">
    <text evidence="1">The sequence shown here is derived from an EMBL/GenBank/DDBJ whole genome shotgun (WGS) entry which is preliminary data.</text>
</comment>
<dbReference type="Pfam" id="PF01963">
    <property type="entry name" value="TraB_PrgY_gumN"/>
    <property type="match status" value="1"/>
</dbReference>
<organism evidence="1 2">
    <name type="scientific">Shewanella xiamenensis</name>
    <dbReference type="NCBI Taxonomy" id="332186"/>
    <lineage>
        <taxon>Bacteria</taxon>
        <taxon>Pseudomonadati</taxon>
        <taxon>Pseudomonadota</taxon>
        <taxon>Gammaproteobacteria</taxon>
        <taxon>Alteromonadales</taxon>
        <taxon>Shewanellaceae</taxon>
        <taxon>Shewanella</taxon>
    </lineage>
</organism>
<proteinExistence type="predicted"/>
<dbReference type="PANTHER" id="PTHR40590:SF1">
    <property type="entry name" value="CYTOPLASMIC PROTEIN"/>
    <property type="match status" value="1"/>
</dbReference>
<dbReference type="PANTHER" id="PTHR40590">
    <property type="entry name" value="CYTOPLASMIC PROTEIN-RELATED"/>
    <property type="match status" value="1"/>
</dbReference>